<comment type="similarity">
    <text evidence="2 6">Belongs to the class-I pyridoxal-phosphate-dependent aminotransferase family.</text>
</comment>
<evidence type="ECO:0000256" key="1">
    <source>
        <dbReference type="ARBA" id="ARBA00001933"/>
    </source>
</evidence>
<dbReference type="PROSITE" id="PS00105">
    <property type="entry name" value="AA_TRANSFER_CLASS_1"/>
    <property type="match status" value="1"/>
</dbReference>
<dbReference type="PANTHER" id="PTHR46383:SF1">
    <property type="entry name" value="ASPARTATE AMINOTRANSFERASE"/>
    <property type="match status" value="1"/>
</dbReference>
<protein>
    <recommendedName>
        <fullName evidence="6">Aminotransferase</fullName>
        <ecNumber evidence="6">2.6.1.-</ecNumber>
    </recommendedName>
</protein>
<dbReference type="Pfam" id="PF00155">
    <property type="entry name" value="Aminotran_1_2"/>
    <property type="match status" value="1"/>
</dbReference>
<keyword evidence="5" id="KW-0663">Pyridoxal phosphate</keyword>
<dbReference type="EC" id="2.6.1.-" evidence="6"/>
<accession>A0ABX2E9I2</accession>
<evidence type="ECO:0000259" key="7">
    <source>
        <dbReference type="Pfam" id="PF00155"/>
    </source>
</evidence>
<keyword evidence="4 6" id="KW-0808">Transferase</keyword>
<dbReference type="GO" id="GO:0008483">
    <property type="term" value="F:transaminase activity"/>
    <property type="evidence" value="ECO:0007669"/>
    <property type="project" value="UniProtKB-KW"/>
</dbReference>
<feature type="domain" description="Aminotransferase class I/classII large" evidence="7">
    <location>
        <begin position="30"/>
        <end position="370"/>
    </location>
</feature>
<dbReference type="Gene3D" id="3.90.1150.10">
    <property type="entry name" value="Aspartate Aminotransferase, domain 1"/>
    <property type="match status" value="1"/>
</dbReference>
<gene>
    <name evidence="8" type="ORF">HLB44_00200</name>
</gene>
<dbReference type="InterPro" id="IPR004839">
    <property type="entry name" value="Aminotransferase_I/II_large"/>
</dbReference>
<dbReference type="EMBL" id="JABRWJ010000001">
    <property type="protein sequence ID" value="NRF65393.1"/>
    <property type="molecule type" value="Genomic_DNA"/>
</dbReference>
<dbReference type="Proteomes" id="UP000737171">
    <property type="component" value="Unassembled WGS sequence"/>
</dbReference>
<evidence type="ECO:0000313" key="8">
    <source>
        <dbReference type="EMBL" id="NRF65393.1"/>
    </source>
</evidence>
<dbReference type="InterPro" id="IPR004838">
    <property type="entry name" value="NHTrfase_class1_PyrdxlP-BS"/>
</dbReference>
<evidence type="ECO:0000256" key="6">
    <source>
        <dbReference type="RuleBase" id="RU000481"/>
    </source>
</evidence>
<proteinExistence type="inferred from homology"/>
<dbReference type="InterPro" id="IPR015422">
    <property type="entry name" value="PyrdxlP-dep_Trfase_small"/>
</dbReference>
<sequence length="427" mass="46149">MFDGYLRTVETSQTLLLNEQSRQLETSGTEVFKFGFGQSPFPPLPAAVEALRAHAAAKDYTPVQGLPELRERVAEFHRAAEGIDVGAEQVLIAPGSKLLLYAVMAAFQRADVLIPAPAWVSYAPQAKLLGHAAIRVATDVERRWRVTPAALEQTLAAKADGAVPSVLVLNHPGNPDGLSYSADELQALAIVLRRHRVLVISDEIYGLLNHAGAHVSLARHYPEATIVTGGLSKWCGAGGWRLGIALLPRSLGDSFKHTLLGIASETYSCAPLPVQRAAIAAYQWNAETQDYLAHQRRLLATLGTWCADELRASGLRIHAPEGGFYLFPDFTPHAAALHRAGITSAQQLCARLLGDTGVALLPGDAFGLPSQQLCARLAYVEFDGAAALQASREIGLQRRLSADEQALLFAKTQRGIHQLKRWLAAFQ</sequence>
<dbReference type="InterPro" id="IPR015421">
    <property type="entry name" value="PyrdxlP-dep_Trfase_major"/>
</dbReference>
<dbReference type="InterPro" id="IPR050596">
    <property type="entry name" value="AspAT/PAT-like"/>
</dbReference>
<dbReference type="InterPro" id="IPR015424">
    <property type="entry name" value="PyrdxlP-dep_Trfase"/>
</dbReference>
<organism evidence="8 9">
    <name type="scientific">Pseudaquabacterium terrae</name>
    <dbReference type="NCBI Taxonomy" id="2732868"/>
    <lineage>
        <taxon>Bacteria</taxon>
        <taxon>Pseudomonadati</taxon>
        <taxon>Pseudomonadota</taxon>
        <taxon>Betaproteobacteria</taxon>
        <taxon>Burkholderiales</taxon>
        <taxon>Sphaerotilaceae</taxon>
        <taxon>Pseudaquabacterium</taxon>
    </lineage>
</organism>
<reference evidence="8 9" key="1">
    <citation type="submission" date="2020-05" db="EMBL/GenBank/DDBJ databases">
        <title>Aquincola sp. isolate from soil.</title>
        <authorList>
            <person name="Han J."/>
            <person name="Kim D.-U."/>
        </authorList>
    </citation>
    <scope>NUCLEOTIDE SEQUENCE [LARGE SCALE GENOMIC DNA]</scope>
    <source>
        <strain evidence="8 9">S2</strain>
    </source>
</reference>
<comment type="caution">
    <text evidence="8">The sequence shown here is derived from an EMBL/GenBank/DDBJ whole genome shotgun (WGS) entry which is preliminary data.</text>
</comment>
<evidence type="ECO:0000256" key="5">
    <source>
        <dbReference type="ARBA" id="ARBA00022898"/>
    </source>
</evidence>
<dbReference type="Gene3D" id="3.40.640.10">
    <property type="entry name" value="Type I PLP-dependent aspartate aminotransferase-like (Major domain)"/>
    <property type="match status" value="1"/>
</dbReference>
<keyword evidence="9" id="KW-1185">Reference proteome</keyword>
<name>A0ABX2E9I2_9BURK</name>
<keyword evidence="3 6" id="KW-0032">Aminotransferase</keyword>
<evidence type="ECO:0000256" key="3">
    <source>
        <dbReference type="ARBA" id="ARBA00022576"/>
    </source>
</evidence>
<evidence type="ECO:0000256" key="2">
    <source>
        <dbReference type="ARBA" id="ARBA00007441"/>
    </source>
</evidence>
<dbReference type="SUPFAM" id="SSF53383">
    <property type="entry name" value="PLP-dependent transferases"/>
    <property type="match status" value="1"/>
</dbReference>
<dbReference type="PANTHER" id="PTHR46383">
    <property type="entry name" value="ASPARTATE AMINOTRANSFERASE"/>
    <property type="match status" value="1"/>
</dbReference>
<comment type="cofactor">
    <cofactor evidence="1 6">
        <name>pyridoxal 5'-phosphate</name>
        <dbReference type="ChEBI" id="CHEBI:597326"/>
    </cofactor>
</comment>
<evidence type="ECO:0000256" key="4">
    <source>
        <dbReference type="ARBA" id="ARBA00022679"/>
    </source>
</evidence>
<dbReference type="CDD" id="cd00609">
    <property type="entry name" value="AAT_like"/>
    <property type="match status" value="1"/>
</dbReference>
<evidence type="ECO:0000313" key="9">
    <source>
        <dbReference type="Proteomes" id="UP000737171"/>
    </source>
</evidence>
<dbReference type="RefSeq" id="WP_173119406.1">
    <property type="nucleotide sequence ID" value="NZ_JABRWJ010000001.1"/>
</dbReference>